<dbReference type="AlphaFoldDB" id="A0A1H3NPQ3"/>
<dbReference type="Proteomes" id="UP000198625">
    <property type="component" value="Unassembled WGS sequence"/>
</dbReference>
<dbReference type="OrthoDB" id="1957319at2"/>
<sequence length="95" mass="11252">MKNKHLKQEINRLLTSVMQAFGKDSREYRDAEYYFDVLETVYHYNYSDGLDLLDELKNLLGKLSGRIPELSSDMFTQCYPNISEMIKCLEEWLSD</sequence>
<dbReference type="EMBL" id="FNQE01000011">
    <property type="protein sequence ID" value="SDY90927.1"/>
    <property type="molecule type" value="Genomic_DNA"/>
</dbReference>
<protein>
    <submittedName>
        <fullName evidence="1">Uncharacterized protein</fullName>
    </submittedName>
</protein>
<dbReference type="RefSeq" id="WP_091728572.1">
    <property type="nucleotide sequence ID" value="NZ_FNQE01000011.1"/>
</dbReference>
<gene>
    <name evidence="1" type="ORF">SAMN05660462_01192</name>
</gene>
<accession>A0A1H3NPQ3</accession>
<name>A0A1H3NPQ3_9FIRM</name>
<evidence type="ECO:0000313" key="2">
    <source>
        <dbReference type="Proteomes" id="UP000198625"/>
    </source>
</evidence>
<reference evidence="1 2" key="1">
    <citation type="submission" date="2016-10" db="EMBL/GenBank/DDBJ databases">
        <authorList>
            <person name="de Groot N.N."/>
        </authorList>
    </citation>
    <scope>NUCLEOTIDE SEQUENCE [LARGE SCALE GENOMIC DNA]</scope>
    <source>
        <strain evidence="1 2">DSM 21650</strain>
    </source>
</reference>
<organism evidence="1 2">
    <name type="scientific">Proteiniborus ethanoligenes</name>
    <dbReference type="NCBI Taxonomy" id="415015"/>
    <lineage>
        <taxon>Bacteria</taxon>
        <taxon>Bacillati</taxon>
        <taxon>Bacillota</taxon>
        <taxon>Clostridia</taxon>
        <taxon>Eubacteriales</taxon>
        <taxon>Proteiniborus</taxon>
    </lineage>
</organism>
<evidence type="ECO:0000313" key="1">
    <source>
        <dbReference type="EMBL" id="SDY90927.1"/>
    </source>
</evidence>
<keyword evidence="2" id="KW-1185">Reference proteome</keyword>
<proteinExistence type="predicted"/>